<evidence type="ECO:0000256" key="4">
    <source>
        <dbReference type="ARBA" id="ARBA00022490"/>
    </source>
</evidence>
<evidence type="ECO:0000256" key="5">
    <source>
        <dbReference type="ARBA" id="ARBA00022553"/>
    </source>
</evidence>
<feature type="domain" description="Calponin-homology (CH)" evidence="14">
    <location>
        <begin position="149"/>
        <end position="253"/>
    </location>
</feature>
<comment type="subcellular location">
    <subcellularLocation>
        <location evidence="1">Cytoplasm</location>
        <location evidence="1">Cytoskeleton</location>
    </subcellularLocation>
</comment>
<dbReference type="CDD" id="cd21246">
    <property type="entry name" value="CH_SPTB-like_rpt1"/>
    <property type="match status" value="1"/>
</dbReference>
<keyword evidence="5" id="KW-0597">Phosphoprotein</keyword>
<dbReference type="FunFam" id="1.20.58.60:FF:000172">
    <property type="entry name" value="Spectrin beta chain"/>
    <property type="match status" value="1"/>
</dbReference>
<evidence type="ECO:0000256" key="9">
    <source>
        <dbReference type="ARBA" id="ARBA00054264"/>
    </source>
</evidence>
<evidence type="ECO:0000256" key="3">
    <source>
        <dbReference type="ARBA" id="ARBA00022467"/>
    </source>
</evidence>
<keyword evidence="6" id="KW-0677">Repeat</keyword>
<comment type="function">
    <text evidence="9">Probably plays an important role in neuronal membrane skeleton.</text>
</comment>
<dbReference type="SUPFAM" id="SSF50729">
    <property type="entry name" value="PH domain-like"/>
    <property type="match status" value="1"/>
</dbReference>
<name>A0A2A2LIT2_9BILA</name>
<dbReference type="GO" id="GO:0005543">
    <property type="term" value="F:phospholipid binding"/>
    <property type="evidence" value="ECO:0007669"/>
    <property type="project" value="InterPro"/>
</dbReference>
<evidence type="ECO:0000256" key="7">
    <source>
        <dbReference type="ARBA" id="ARBA00023203"/>
    </source>
</evidence>
<feature type="compositionally biased region" description="Polar residues" evidence="12">
    <location>
        <begin position="102"/>
        <end position="121"/>
    </location>
</feature>
<feature type="domain" description="PH" evidence="13">
    <location>
        <begin position="2243"/>
        <end position="2353"/>
    </location>
</feature>
<dbReference type="GO" id="GO:0051693">
    <property type="term" value="P:actin filament capping"/>
    <property type="evidence" value="ECO:0007669"/>
    <property type="project" value="UniProtKB-UniRule"/>
</dbReference>
<dbReference type="PIRSF" id="PIRSF002297">
    <property type="entry name" value="Spectrin_beta_subunit"/>
    <property type="match status" value="1"/>
</dbReference>
<dbReference type="InterPro" id="IPR011993">
    <property type="entry name" value="PH-like_dom_sf"/>
</dbReference>
<dbReference type="FunFam" id="1.20.58.60:FF:000106">
    <property type="entry name" value="Spectrin beta chain"/>
    <property type="match status" value="1"/>
</dbReference>
<keyword evidence="7 10" id="KW-0009">Actin-binding</keyword>
<feature type="region of interest" description="Disordered" evidence="12">
    <location>
        <begin position="102"/>
        <end position="128"/>
    </location>
</feature>
<feature type="coiled-coil region" evidence="11">
    <location>
        <begin position="1415"/>
        <end position="1442"/>
    </location>
</feature>
<dbReference type="FunFam" id="1.10.418.10:FF:000003">
    <property type="entry name" value="Spectrin beta chain"/>
    <property type="match status" value="1"/>
</dbReference>
<comment type="similarity">
    <text evidence="2 10">Belongs to the spectrin family.</text>
</comment>
<reference evidence="15 16" key="1">
    <citation type="journal article" date="2017" name="Curr. Biol.">
        <title>Genome architecture and evolution of a unichromosomal asexual nematode.</title>
        <authorList>
            <person name="Fradin H."/>
            <person name="Zegar C."/>
            <person name="Gutwein M."/>
            <person name="Lucas J."/>
            <person name="Kovtun M."/>
            <person name="Corcoran D."/>
            <person name="Baugh L.R."/>
            <person name="Kiontke K."/>
            <person name="Gunsalus K."/>
            <person name="Fitch D.H."/>
            <person name="Piano F."/>
        </authorList>
    </citation>
    <scope>NUCLEOTIDE SEQUENCE [LARGE SCALE GENOMIC DNA]</scope>
    <source>
        <strain evidence="15">PF1309</strain>
    </source>
</reference>
<feature type="domain" description="Calponin-homology (CH)" evidence="14">
    <location>
        <begin position="268"/>
        <end position="373"/>
    </location>
</feature>
<feature type="coiled-coil region" evidence="11">
    <location>
        <begin position="1090"/>
        <end position="1124"/>
    </location>
</feature>
<dbReference type="InterPro" id="IPR041681">
    <property type="entry name" value="PH_9"/>
</dbReference>
<keyword evidence="11" id="KW-0175">Coiled coil</keyword>
<dbReference type="PROSITE" id="PS50021">
    <property type="entry name" value="CH"/>
    <property type="match status" value="2"/>
</dbReference>
<evidence type="ECO:0000256" key="11">
    <source>
        <dbReference type="SAM" id="Coils"/>
    </source>
</evidence>
<dbReference type="PANTHER" id="PTHR11915">
    <property type="entry name" value="SPECTRIN/FILAMIN RELATED CYTOSKELETAL PROTEIN"/>
    <property type="match status" value="1"/>
</dbReference>
<keyword evidence="4 10" id="KW-0963">Cytoplasm</keyword>
<dbReference type="GO" id="GO:0016192">
    <property type="term" value="P:vesicle-mediated transport"/>
    <property type="evidence" value="ECO:0007669"/>
    <property type="project" value="UniProtKB-ARBA"/>
</dbReference>
<dbReference type="OrthoDB" id="5865767at2759"/>
<dbReference type="FunFam" id="1.20.58.60:FF:000019">
    <property type="entry name" value="Spectrin beta chain"/>
    <property type="match status" value="1"/>
</dbReference>
<evidence type="ECO:0000313" key="16">
    <source>
        <dbReference type="Proteomes" id="UP000218231"/>
    </source>
</evidence>
<dbReference type="FunFam" id="1.20.58.60:FF:000299">
    <property type="entry name" value="Spectrin beta chain"/>
    <property type="match status" value="1"/>
</dbReference>
<dbReference type="InterPro" id="IPR036872">
    <property type="entry name" value="CH_dom_sf"/>
</dbReference>
<feature type="coiled-coil region" evidence="11">
    <location>
        <begin position="983"/>
        <end position="1010"/>
    </location>
</feature>
<dbReference type="GO" id="GO:0016020">
    <property type="term" value="C:membrane"/>
    <property type="evidence" value="ECO:0007669"/>
    <property type="project" value="UniProtKB-ARBA"/>
</dbReference>
<dbReference type="FunFam" id="1.10.418.10:FF:000004">
    <property type="entry name" value="Spectrin beta chain"/>
    <property type="match status" value="1"/>
</dbReference>
<dbReference type="InterPro" id="IPR001715">
    <property type="entry name" value="CH_dom"/>
</dbReference>
<keyword evidence="8 10" id="KW-0206">Cytoskeleton</keyword>
<dbReference type="FunFam" id="1.20.58.60:FF:000028">
    <property type="entry name" value="Spectrin beta chain"/>
    <property type="match status" value="1"/>
</dbReference>
<evidence type="ECO:0000256" key="2">
    <source>
        <dbReference type="ARBA" id="ARBA00006826"/>
    </source>
</evidence>
<feature type="compositionally biased region" description="Pro residues" evidence="12">
    <location>
        <begin position="1"/>
        <end position="10"/>
    </location>
</feature>
<dbReference type="InterPro" id="IPR002017">
    <property type="entry name" value="Spectrin_repeat"/>
</dbReference>
<dbReference type="FunFam" id="2.30.29.30:FF:000024">
    <property type="entry name" value="Spectrin beta chain"/>
    <property type="match status" value="1"/>
</dbReference>
<feature type="coiled-coil region" evidence="11">
    <location>
        <begin position="772"/>
        <end position="806"/>
    </location>
</feature>
<dbReference type="Pfam" id="PF00307">
    <property type="entry name" value="CH"/>
    <property type="match status" value="2"/>
</dbReference>
<dbReference type="Pfam" id="PF00435">
    <property type="entry name" value="Spectrin"/>
    <property type="match status" value="17"/>
</dbReference>
<dbReference type="Gene3D" id="1.20.58.60">
    <property type="match status" value="12"/>
</dbReference>
<feature type="region of interest" description="Disordered" evidence="12">
    <location>
        <begin position="2186"/>
        <end position="2234"/>
    </location>
</feature>
<dbReference type="GO" id="GO:0003779">
    <property type="term" value="F:actin binding"/>
    <property type="evidence" value="ECO:0007669"/>
    <property type="project" value="UniProtKB-KW"/>
</dbReference>
<dbReference type="Gene3D" id="1.10.418.10">
    <property type="entry name" value="Calponin-like domain"/>
    <property type="match status" value="2"/>
</dbReference>
<dbReference type="FunFam" id="1.20.58.60:FF:000018">
    <property type="entry name" value="Spectrin beta chain"/>
    <property type="match status" value="1"/>
</dbReference>
<feature type="region of interest" description="Disordered" evidence="12">
    <location>
        <begin position="1"/>
        <end position="26"/>
    </location>
</feature>
<feature type="region of interest" description="Disordered" evidence="12">
    <location>
        <begin position="59"/>
        <end position="86"/>
    </location>
</feature>
<dbReference type="PROSITE" id="PS00020">
    <property type="entry name" value="ACTININ_2"/>
    <property type="match status" value="1"/>
</dbReference>
<dbReference type="PROSITE" id="PS50003">
    <property type="entry name" value="PH_DOMAIN"/>
    <property type="match status" value="1"/>
</dbReference>
<evidence type="ECO:0000256" key="12">
    <source>
        <dbReference type="SAM" id="MobiDB-lite"/>
    </source>
</evidence>
<evidence type="ECO:0000256" key="1">
    <source>
        <dbReference type="ARBA" id="ARBA00004245"/>
    </source>
</evidence>
<dbReference type="SMART" id="SM00233">
    <property type="entry name" value="PH"/>
    <property type="match status" value="1"/>
</dbReference>
<keyword evidence="16" id="KW-1185">Reference proteome</keyword>
<dbReference type="CDD" id="cd00176">
    <property type="entry name" value="SPEC"/>
    <property type="match status" value="10"/>
</dbReference>
<protein>
    <recommendedName>
        <fullName evidence="10">Spectrin beta chain</fullName>
    </recommendedName>
</protein>
<organism evidence="15 16">
    <name type="scientific">Diploscapter pachys</name>
    <dbReference type="NCBI Taxonomy" id="2018661"/>
    <lineage>
        <taxon>Eukaryota</taxon>
        <taxon>Metazoa</taxon>
        <taxon>Ecdysozoa</taxon>
        <taxon>Nematoda</taxon>
        <taxon>Chromadorea</taxon>
        <taxon>Rhabditida</taxon>
        <taxon>Rhabditina</taxon>
        <taxon>Rhabditomorpha</taxon>
        <taxon>Rhabditoidea</taxon>
        <taxon>Rhabditidae</taxon>
        <taxon>Diploscapter</taxon>
    </lineage>
</organism>
<accession>A0A2A2LIT2</accession>
<evidence type="ECO:0000313" key="15">
    <source>
        <dbReference type="EMBL" id="PAV86112.1"/>
    </source>
</evidence>
<proteinExistence type="inferred from homology"/>
<dbReference type="FunFam" id="1.20.58.60:FF:000011">
    <property type="entry name" value="Spectrin beta chain"/>
    <property type="match status" value="1"/>
</dbReference>
<gene>
    <name evidence="15" type="ORF">WR25_24433</name>
</gene>
<evidence type="ECO:0000259" key="13">
    <source>
        <dbReference type="PROSITE" id="PS50003"/>
    </source>
</evidence>
<dbReference type="CDD" id="cd10571">
    <property type="entry name" value="PH_beta_spectrin"/>
    <property type="match status" value="1"/>
</dbReference>
<dbReference type="Gene3D" id="2.30.29.30">
    <property type="entry name" value="Pleckstrin-homology domain (PH domain)/Phosphotyrosine-binding domain (PTB)"/>
    <property type="match status" value="1"/>
</dbReference>
<evidence type="ECO:0000256" key="6">
    <source>
        <dbReference type="ARBA" id="ARBA00022737"/>
    </source>
</evidence>
<keyword evidence="3 10" id="KW-0117">Actin capping</keyword>
<dbReference type="PRINTS" id="PR00683">
    <property type="entry name" value="SPECTRINPH"/>
</dbReference>
<dbReference type="SMART" id="SM00033">
    <property type="entry name" value="CH"/>
    <property type="match status" value="2"/>
</dbReference>
<dbReference type="Proteomes" id="UP000218231">
    <property type="component" value="Unassembled WGS sequence"/>
</dbReference>
<dbReference type="InterPro" id="IPR001589">
    <property type="entry name" value="Actinin_actin-bd_CS"/>
</dbReference>
<dbReference type="InterPro" id="IPR016343">
    <property type="entry name" value="Spectrin_bsu"/>
</dbReference>
<sequence length="2383" mass="276304">MDQPPEPPPRSDSVPVPIPADHNSDLQNTSLESAATYFTARPCDLEVEDILFGEQNGTGSYLGQVPTIHSPATKKDRSPTRPPGVYPGSAGALSLSIQHHGNHYLSPSEQNSPNGAHQNGNGVLRQSHPGAQLSSIDLRIRGLKDERENVQKKTFTKWVNSHLVRVSCKILDLYMDMRDGKMLLKLLEVLSGERLPKPTRGKMRIHCLENVEKALQFLRDQHVHLENLGSHDIVDGNPRLTLGLIWTIILRFQIQDITFEDADNHETRSAKEELLLWCQMKTAGYPNVNVRNFTTSWRDGLAFNALIHKHRPDLIDYENLQKSNAIYNLQNAFDVAEQQLGLAKFLDAEDVNVDQPDEKSIITYVVTYYHYFNKLKHDVIQGKRIGKVINELMENEKMINRYETLSSDLLDWINAKIEQLNDRQFVNSLQGVQEQLQEFNAYRTQEKPPKFDEKGELEVLLFTLQSAMRANNQKPYVPREGKLIGDINKAWQNLEKAEHERELALKEELIRQEKLEQLAARFNKKADLREQWLTENQRLVSTDNFGNDLASVEAATKKHEAIETDIISCEERVQAVGAIASELEIEKYNKIEEINDRKDNVFKLWNYLFQLLIARRVRLDLSMKIQRIFHDMLLTLDLMDDIKARLLSEEHGAHLMDVEDLLQKHALLESDINIIGERVRNAINEAEKFKSPSGPDGSGYKPVEPSVVEERCNILEDRYKELLNLAADRKKRLEDNRRLCQFWWDVAELEHNIKEQEQVLNSPDTGKDIVTVSHLLAKHKNAENNLRDIEKELNKMDTEGANLIRDGIPGSDNIPPRLEEIRQYINKLKELADARKARLSGGVDYYQFFTDADDVDAYLLDTLRVVSSDDVGKDEGTVQMLLKKHDDVSDELQNFDMHIKQLYAKAESLPQEARAHPDIRDRLDTTIRRKAELEELAKLRKQRLIDALSLYKLYADADSVEAWIDEKGKLLATLVPGKDLEEVEIMKHRFDTLEQDMKNQEAKVATVNELARQLLHVDHPNSDEILHRQNKLNARWAQLRDMVDQKRAELDRAHRLETFRIDCQETVTWIEDKTRILEDSEALTNDLSGVMKLQRRLSMMERDLGAIEAKLDSLHKEADAIERERPNEAKIIREDIKRIHHAWDILNKKVREHEAKLDEAGDLQRFLRDLDHFQSWLTATQRQVASEDEPQSLVEAEELLNQHHQIREEIDGYAEDYKKMRAMGDRVTQDQTDPQYMFLRQRLVGLQEGWDELQRMWLNRRTMLDEGMNLQMFLRDAKQAEVTLSQQENYLANEPQPQSLEQAENMLKRHQDFITTMDVNDEKIRAVVMFGDKECRDGNYAADKIHKKARNIDERREANREKAQAMLQKLKDALGLQQFLSDCEELREWIEEKMIRAQDETYRDAKTITSKFVRHQAFQSELQANKERLDQLRHAAINLQEEKPEYHGSIEPQIAELSTQWEQLEKTTEEKGQKLFDANRQQLYVQSIADMRDWATQLEKEMTREDPAADLTTVNVAMQKQQMIETEMVKKAQNIDKLMEMEPQLEVMHPDELESIKAHRLAVQDQLHRLQAPLDERRRQLERKKAAFQFGRDVEDEKLWIGERLAIARQRQQGENLPDCHRLQKNVQLLSNEIDNHEPWIEKICEDGRTLIEAGHENAPAFELKIDELRQAWKELKDAIKDRQAALAESEKAHQFLYDCGEAEAWMSEQELYMMQDERGKDEFSTKNQIKKHERLQADIDKFADTIRALAAKAQRFIDEQSPLSDQIALRQSQIEKLYAGLQDLSKERRKRLDETLELYALHREIDDLLQWIADKEVVAGSQENGQDYEHVQMLLERFQQFARDTENIGSERVANANDGCDALIANGHTDAPTIALWKDSLNEAWENLLELMDTRAQILEQSRLLHKFFHDCRDCLSRIMEKTHAMPEDLGRDSSSVGALSRKHHNYLQDIAAIGEQVAQIEKDAAELRDGYAGDKAIEIATRESEVVKAWKHLRGLCDARTGKLTDTSDLFRFMNMVRDLLLWMEEVKREMNTQERPKDVSGVELLMNNHQSLKAEIDAREENFNVCISLGRDLLNRKHYASSEIEKKLIRLTTERAEMMRRWEDRWEYLQLILEVYQFARDAAVAEAWLMAQEPYLISREYGRNLEETIAFIKKHEAFEKSAAQQEERFLALEKLTTFELKQMQQRDEEAARRRGPVSSPTRGGPMQPGTSYPTHTDDYNITQGSLDSGHRTRSFGAQHGDAFEGTLIRKHTYESLDRKASNRSWDKLLGVLRGSELAFYKDQRHREEAQTFHNEPPFQLQGCSINVAQDYQKKKNVISLRLPVGAEYLLQCASEEDLQRWMTELQIATGQAQLEEASRSQTLPEAQKAKKGGFFSRGKK</sequence>
<evidence type="ECO:0000256" key="8">
    <source>
        <dbReference type="ARBA" id="ARBA00023212"/>
    </source>
</evidence>
<feature type="compositionally biased region" description="Polar residues" evidence="12">
    <location>
        <begin position="2211"/>
        <end position="2229"/>
    </location>
</feature>
<dbReference type="InterPro" id="IPR001849">
    <property type="entry name" value="PH_domain"/>
</dbReference>
<evidence type="ECO:0000259" key="14">
    <source>
        <dbReference type="PROSITE" id="PS50021"/>
    </source>
</evidence>
<dbReference type="GO" id="GO:0005200">
    <property type="term" value="F:structural constituent of cytoskeleton"/>
    <property type="evidence" value="ECO:0007669"/>
    <property type="project" value="UniProtKB-UniRule"/>
</dbReference>
<dbReference type="Pfam" id="PF15410">
    <property type="entry name" value="PH_9"/>
    <property type="match status" value="1"/>
</dbReference>
<dbReference type="SUPFAM" id="SSF46966">
    <property type="entry name" value="Spectrin repeat"/>
    <property type="match status" value="15"/>
</dbReference>
<comment type="caution">
    <text evidence="15">The sequence shown here is derived from an EMBL/GenBank/DDBJ whole genome shotgun (WGS) entry which is preliminary data.</text>
</comment>
<dbReference type="SMART" id="SM00150">
    <property type="entry name" value="SPEC"/>
    <property type="match status" value="17"/>
</dbReference>
<dbReference type="CDD" id="cd21248">
    <property type="entry name" value="CH_SPTB_like_rpt2"/>
    <property type="match status" value="1"/>
</dbReference>
<feature type="region of interest" description="Disordered" evidence="12">
    <location>
        <begin position="2359"/>
        <end position="2383"/>
    </location>
</feature>
<evidence type="ECO:0000256" key="10">
    <source>
        <dbReference type="PIRNR" id="PIRNR002297"/>
    </source>
</evidence>
<dbReference type="STRING" id="2018661.A0A2A2LIT2"/>
<dbReference type="InterPro" id="IPR001605">
    <property type="entry name" value="PH_dom-spectrin-type"/>
</dbReference>
<dbReference type="GO" id="GO:0008091">
    <property type="term" value="C:spectrin"/>
    <property type="evidence" value="ECO:0007669"/>
    <property type="project" value="InterPro"/>
</dbReference>
<feature type="coiled-coil region" evidence="11">
    <location>
        <begin position="496"/>
        <end position="525"/>
    </location>
</feature>
<dbReference type="FunFam" id="1.20.58.60:FF:000033">
    <property type="entry name" value="Spectrin beta chain"/>
    <property type="match status" value="1"/>
</dbReference>
<dbReference type="EMBL" id="LIAE01006700">
    <property type="protein sequence ID" value="PAV86112.1"/>
    <property type="molecule type" value="Genomic_DNA"/>
</dbReference>
<dbReference type="FunFam" id="1.20.58.60:FF:000229">
    <property type="entry name" value="Spectrin beta chain"/>
    <property type="match status" value="1"/>
</dbReference>
<dbReference type="PROSITE" id="PS00019">
    <property type="entry name" value="ACTININ_1"/>
    <property type="match status" value="1"/>
</dbReference>
<dbReference type="InterPro" id="IPR018159">
    <property type="entry name" value="Spectrin/alpha-actinin"/>
</dbReference>
<dbReference type="SUPFAM" id="SSF47576">
    <property type="entry name" value="Calponin-homology domain, CH-domain"/>
    <property type="match status" value="1"/>
</dbReference>